<dbReference type="InterPro" id="IPR050250">
    <property type="entry name" value="Macrolide_Exporter_MacB"/>
</dbReference>
<feature type="transmembrane region" description="Helical" evidence="7">
    <location>
        <begin position="369"/>
        <end position="393"/>
    </location>
</feature>
<dbReference type="EMBL" id="PFSI01000032">
    <property type="protein sequence ID" value="PJC24580.1"/>
    <property type="molecule type" value="Genomic_DNA"/>
</dbReference>
<dbReference type="Pfam" id="PF12704">
    <property type="entry name" value="MacB_PCD"/>
    <property type="match status" value="1"/>
</dbReference>
<dbReference type="InterPro" id="IPR003838">
    <property type="entry name" value="ABC3_permease_C"/>
</dbReference>
<dbReference type="PANTHER" id="PTHR30572:SF4">
    <property type="entry name" value="ABC TRANSPORTER PERMEASE YTRF"/>
    <property type="match status" value="1"/>
</dbReference>
<dbReference type="GO" id="GO:0022857">
    <property type="term" value="F:transmembrane transporter activity"/>
    <property type="evidence" value="ECO:0007669"/>
    <property type="project" value="TreeGrafter"/>
</dbReference>
<evidence type="ECO:0000256" key="6">
    <source>
        <dbReference type="ARBA" id="ARBA00038076"/>
    </source>
</evidence>
<evidence type="ECO:0000256" key="3">
    <source>
        <dbReference type="ARBA" id="ARBA00022692"/>
    </source>
</evidence>
<protein>
    <submittedName>
        <fullName evidence="10">Multidrug ABC transporter substrate-binding protein</fullName>
    </submittedName>
</protein>
<evidence type="ECO:0000313" key="11">
    <source>
        <dbReference type="Proteomes" id="UP000230251"/>
    </source>
</evidence>
<keyword evidence="4 7" id="KW-1133">Transmembrane helix</keyword>
<comment type="similarity">
    <text evidence="6">Belongs to the ABC-4 integral membrane protein family.</text>
</comment>
<dbReference type="AlphaFoldDB" id="A0A2M8EPB1"/>
<dbReference type="Proteomes" id="UP000230251">
    <property type="component" value="Unassembled WGS sequence"/>
</dbReference>
<keyword evidence="2" id="KW-1003">Cell membrane</keyword>
<evidence type="ECO:0000256" key="5">
    <source>
        <dbReference type="ARBA" id="ARBA00023136"/>
    </source>
</evidence>
<comment type="caution">
    <text evidence="10">The sequence shown here is derived from an EMBL/GenBank/DDBJ whole genome shotgun (WGS) entry which is preliminary data.</text>
</comment>
<dbReference type="PANTHER" id="PTHR30572">
    <property type="entry name" value="MEMBRANE COMPONENT OF TRANSPORTER-RELATED"/>
    <property type="match status" value="1"/>
</dbReference>
<keyword evidence="3 7" id="KW-0812">Transmembrane</keyword>
<feature type="transmembrane region" description="Helical" evidence="7">
    <location>
        <begin position="270"/>
        <end position="303"/>
    </location>
</feature>
<evidence type="ECO:0000256" key="1">
    <source>
        <dbReference type="ARBA" id="ARBA00004651"/>
    </source>
</evidence>
<evidence type="ECO:0000256" key="2">
    <source>
        <dbReference type="ARBA" id="ARBA00022475"/>
    </source>
</evidence>
<evidence type="ECO:0000259" key="8">
    <source>
        <dbReference type="Pfam" id="PF02687"/>
    </source>
</evidence>
<feature type="domain" description="ABC3 transporter permease C-terminal" evidence="8">
    <location>
        <begin position="285"/>
        <end position="402"/>
    </location>
</feature>
<evidence type="ECO:0000256" key="7">
    <source>
        <dbReference type="SAM" id="Phobius"/>
    </source>
</evidence>
<evidence type="ECO:0000313" key="10">
    <source>
        <dbReference type="EMBL" id="PJC24580.1"/>
    </source>
</evidence>
<dbReference type="GO" id="GO:0005886">
    <property type="term" value="C:plasma membrane"/>
    <property type="evidence" value="ECO:0007669"/>
    <property type="project" value="UniProtKB-SubCell"/>
</dbReference>
<name>A0A2M8EPB1_9BACT</name>
<sequence length="410" mass="43784">MLTSDLIKTSSVALRRNASRSLLTILGIVIGIAAVILMLSIGKSAEGLILSQVADLGSDLIFIEASAGDPTSGPPDPFIEQTMTLDDVKTLRKSSYFSAVSATLQTSSSVTHDQESTFTQIAGVDADYLEIFPADLLHGRFLDESDVDSYGKVAVLGKDIAQDLFGDQDSIGQRMKIGDITVRVIGVFDEQGTRFFQNLDDQIAIPVTTMQRDILGVDYVNYISAVAVGDIEIAKEETRWIMRDAHNLDNPKGDLNKDDFYVSSQSDAVAIIGVVGGVLTILLSSIAAISLVVGGIGIMNIMLVSVTERTKEIGLRKSLGATRKEILQQFLVESVMLTMTGGIIGVLMGVIMSVVIGFIAGFFVEGWGIYVPASGIIAGVIVATIVGIVFGVYPARHAAALDPIEALRYE</sequence>
<feature type="domain" description="MacB-like periplasmic core" evidence="9">
    <location>
        <begin position="21"/>
        <end position="224"/>
    </location>
</feature>
<feature type="transmembrane region" description="Helical" evidence="7">
    <location>
        <begin position="21"/>
        <end position="42"/>
    </location>
</feature>
<organism evidence="10 11">
    <name type="scientific">Candidatus Uhrbacteria bacterium CG_4_9_14_0_2_um_filter_41_50</name>
    <dbReference type="NCBI Taxonomy" id="1975031"/>
    <lineage>
        <taxon>Bacteria</taxon>
        <taxon>Candidatus Uhriibacteriota</taxon>
    </lineage>
</organism>
<dbReference type="Pfam" id="PF02687">
    <property type="entry name" value="FtsX"/>
    <property type="match status" value="1"/>
</dbReference>
<gene>
    <name evidence="10" type="ORF">CO057_02105</name>
</gene>
<dbReference type="InterPro" id="IPR025857">
    <property type="entry name" value="MacB_PCD"/>
</dbReference>
<proteinExistence type="inferred from homology"/>
<comment type="subcellular location">
    <subcellularLocation>
        <location evidence="1">Cell membrane</location>
        <topology evidence="1">Multi-pass membrane protein</topology>
    </subcellularLocation>
</comment>
<reference evidence="11" key="1">
    <citation type="submission" date="2017-09" db="EMBL/GenBank/DDBJ databases">
        <title>Depth-based differentiation of microbial function through sediment-hosted aquifers and enrichment of novel symbionts in the deep terrestrial subsurface.</title>
        <authorList>
            <person name="Probst A.J."/>
            <person name="Ladd B."/>
            <person name="Jarett J.K."/>
            <person name="Geller-Mcgrath D.E."/>
            <person name="Sieber C.M.K."/>
            <person name="Emerson J.B."/>
            <person name="Anantharaman K."/>
            <person name="Thomas B.C."/>
            <person name="Malmstrom R."/>
            <person name="Stieglmeier M."/>
            <person name="Klingl A."/>
            <person name="Woyke T."/>
            <person name="Ryan C.M."/>
            <person name="Banfield J.F."/>
        </authorList>
    </citation>
    <scope>NUCLEOTIDE SEQUENCE [LARGE SCALE GENOMIC DNA]</scope>
</reference>
<evidence type="ECO:0000256" key="4">
    <source>
        <dbReference type="ARBA" id="ARBA00022989"/>
    </source>
</evidence>
<keyword evidence="5 7" id="KW-0472">Membrane</keyword>
<feature type="transmembrane region" description="Helical" evidence="7">
    <location>
        <begin position="330"/>
        <end position="363"/>
    </location>
</feature>
<evidence type="ECO:0000259" key="9">
    <source>
        <dbReference type="Pfam" id="PF12704"/>
    </source>
</evidence>
<accession>A0A2M8EPB1</accession>